<reference evidence="2 3" key="1">
    <citation type="submission" date="2023-05" db="EMBL/GenBank/DDBJ databases">
        <title>Rombocin, a short stable natural nisin variant, displays selective antimicrobial activity against Listeria monocytogenes and employs dual mode of action to kill target bacterial strains.</title>
        <authorList>
            <person name="Wambui J."/>
            <person name="Stephan R."/>
            <person name="Kuipers O.P."/>
        </authorList>
    </citation>
    <scope>NUCLEOTIDE SEQUENCE [LARGE SCALE GENOMIC DNA]</scope>
    <source>
        <strain evidence="2 3">RC002</strain>
    </source>
</reference>
<dbReference type="InterPro" id="IPR013384">
    <property type="entry name" value="Flagell_FlgL"/>
</dbReference>
<dbReference type="SUPFAM" id="SSF64518">
    <property type="entry name" value="Phase 1 flagellin"/>
    <property type="match status" value="1"/>
</dbReference>
<keyword evidence="2" id="KW-0966">Cell projection</keyword>
<keyword evidence="3" id="KW-1185">Reference proteome</keyword>
<feature type="domain" description="Flagellin N-terminal" evidence="1">
    <location>
        <begin position="10"/>
        <end position="137"/>
    </location>
</feature>
<dbReference type="RefSeq" id="WP_284131668.1">
    <property type="nucleotide sequence ID" value="NZ_JASKYM010000001.1"/>
</dbReference>
<organism evidence="2 3">
    <name type="scientific">Romboutsia sedimentorum</name>
    <dbReference type="NCBI Taxonomy" id="1368474"/>
    <lineage>
        <taxon>Bacteria</taxon>
        <taxon>Bacillati</taxon>
        <taxon>Bacillota</taxon>
        <taxon>Clostridia</taxon>
        <taxon>Peptostreptococcales</taxon>
        <taxon>Peptostreptococcaceae</taxon>
        <taxon>Romboutsia</taxon>
    </lineage>
</organism>
<dbReference type="EMBL" id="JASKYM010000001">
    <property type="protein sequence ID" value="MDK2562704.1"/>
    <property type="molecule type" value="Genomic_DNA"/>
</dbReference>
<dbReference type="InterPro" id="IPR001492">
    <property type="entry name" value="Flagellin"/>
</dbReference>
<sequence>MRITNSSMIRNHMYDTQQNLQRMDNMNKQLDTGKVINRISDDPHKAIKIMNLNNEIKYTEKYNYNIDETVGWMNNTDSSLEEVGRALSDIKESILKVGNGTYSENEMKAINAEMNEKIKELGEILNASHGGRYMFGGDSVDEPPVKIIENADGTVKLELNANANSKDLKADISDGISIDYNVSAKEIFEHDGKDYISEINNLSKLMNNIANGTDVENSKKELLGSVKEDMDGLFNHSVETRTTLGVRVSTAEKLKELNDENILNMKGVLSLDQDVDHVNKFIELKSAEMVYQASIQVGTKLIQPTILDYLR</sequence>
<dbReference type="PANTHER" id="PTHR42792">
    <property type="entry name" value="FLAGELLIN"/>
    <property type="match status" value="1"/>
</dbReference>
<dbReference type="Gene3D" id="1.20.1330.10">
    <property type="entry name" value="f41 fragment of flagellin, N-terminal domain"/>
    <property type="match status" value="1"/>
</dbReference>
<dbReference type="NCBIfam" id="TIGR02550">
    <property type="entry name" value="flagell_flgL"/>
    <property type="match status" value="1"/>
</dbReference>
<dbReference type="PANTHER" id="PTHR42792:SF1">
    <property type="entry name" value="FLAGELLAR HOOK-ASSOCIATED PROTEIN 3"/>
    <property type="match status" value="1"/>
</dbReference>
<gene>
    <name evidence="2" type="primary">flgL</name>
    <name evidence="2" type="ORF">QOZ84_04010</name>
</gene>
<comment type="caution">
    <text evidence="2">The sequence shown here is derived from an EMBL/GenBank/DDBJ whole genome shotgun (WGS) entry which is preliminary data.</text>
</comment>
<name>A0ABT7E6Z9_9FIRM</name>
<protein>
    <submittedName>
        <fullName evidence="2">Flagellar hook-associated protein FlgL</fullName>
    </submittedName>
</protein>
<proteinExistence type="predicted"/>
<dbReference type="InterPro" id="IPR001029">
    <property type="entry name" value="Flagellin_N"/>
</dbReference>
<evidence type="ECO:0000313" key="3">
    <source>
        <dbReference type="Proteomes" id="UP001301012"/>
    </source>
</evidence>
<accession>A0ABT7E6Z9</accession>
<evidence type="ECO:0000259" key="1">
    <source>
        <dbReference type="Pfam" id="PF00669"/>
    </source>
</evidence>
<dbReference type="Proteomes" id="UP001301012">
    <property type="component" value="Unassembled WGS sequence"/>
</dbReference>
<keyword evidence="2" id="KW-0282">Flagellum</keyword>
<evidence type="ECO:0000313" key="2">
    <source>
        <dbReference type="EMBL" id="MDK2562704.1"/>
    </source>
</evidence>
<dbReference type="Pfam" id="PF00669">
    <property type="entry name" value="Flagellin_N"/>
    <property type="match status" value="1"/>
</dbReference>
<keyword evidence="2" id="KW-0969">Cilium</keyword>